<proteinExistence type="predicted"/>
<dbReference type="SMART" id="SM00642">
    <property type="entry name" value="Aamy"/>
    <property type="match status" value="1"/>
</dbReference>
<dbReference type="SUPFAM" id="SSF81296">
    <property type="entry name" value="E set domains"/>
    <property type="match status" value="1"/>
</dbReference>
<dbReference type="EMBL" id="CP042806">
    <property type="protein sequence ID" value="QEE31185.1"/>
    <property type="molecule type" value="Genomic_DNA"/>
</dbReference>
<dbReference type="Proteomes" id="UP000321820">
    <property type="component" value="Chromosome"/>
</dbReference>
<dbReference type="AlphaFoldDB" id="A0A5B9EJD9"/>
<keyword evidence="5" id="KW-1185">Reference proteome</keyword>
<name>A0A5B9EJD9_9BACT</name>
<keyword evidence="2" id="KW-0326">Glycosidase</keyword>
<evidence type="ECO:0000256" key="2">
    <source>
        <dbReference type="ARBA" id="ARBA00023295"/>
    </source>
</evidence>
<dbReference type="InterPro" id="IPR014756">
    <property type="entry name" value="Ig_E-set"/>
</dbReference>
<dbReference type="Gene3D" id="2.60.40.10">
    <property type="entry name" value="Immunoglobulins"/>
    <property type="match status" value="1"/>
</dbReference>
<dbReference type="PANTHER" id="PTHR10357:SF210">
    <property type="entry name" value="MALTODEXTRIN GLUCOSIDASE"/>
    <property type="match status" value="1"/>
</dbReference>
<dbReference type="Gene3D" id="3.20.20.80">
    <property type="entry name" value="Glycosidases"/>
    <property type="match status" value="1"/>
</dbReference>
<feature type="domain" description="Glycosyl hydrolase family 13 catalytic" evidence="3">
    <location>
        <begin position="134"/>
        <end position="517"/>
    </location>
</feature>
<dbReference type="InterPro" id="IPR013783">
    <property type="entry name" value="Ig-like_fold"/>
</dbReference>
<evidence type="ECO:0000259" key="3">
    <source>
        <dbReference type="SMART" id="SM00642"/>
    </source>
</evidence>
<protein>
    <submittedName>
        <fullName evidence="4">Alpha-amylase</fullName>
    </submittedName>
</protein>
<dbReference type="Pfam" id="PF00128">
    <property type="entry name" value="Alpha-amylase"/>
    <property type="match status" value="1"/>
</dbReference>
<dbReference type="InterPro" id="IPR015171">
    <property type="entry name" value="Cyc-maltodext_N"/>
</dbReference>
<evidence type="ECO:0000313" key="4">
    <source>
        <dbReference type="EMBL" id="QEE31185.1"/>
    </source>
</evidence>
<dbReference type="InterPro" id="IPR013780">
    <property type="entry name" value="Glyco_hydro_b"/>
</dbReference>
<reference evidence="4 5" key="1">
    <citation type="submission" date="2019-08" db="EMBL/GenBank/DDBJ databases">
        <title>Complete genome sequence of Terriglobus albidus strain ORNL.</title>
        <authorList>
            <person name="Podar M."/>
        </authorList>
    </citation>
    <scope>NUCLEOTIDE SEQUENCE [LARGE SCALE GENOMIC DNA]</scope>
    <source>
        <strain evidence="4 5">ORNL</strain>
    </source>
</reference>
<dbReference type="OrthoDB" id="9805159at2"/>
<keyword evidence="1" id="KW-0378">Hydrolase</keyword>
<dbReference type="InterPro" id="IPR006047">
    <property type="entry name" value="GH13_cat_dom"/>
</dbReference>
<dbReference type="SUPFAM" id="SSF51445">
    <property type="entry name" value="(Trans)glycosidases"/>
    <property type="match status" value="1"/>
</dbReference>
<evidence type="ECO:0000256" key="1">
    <source>
        <dbReference type="ARBA" id="ARBA00022801"/>
    </source>
</evidence>
<sequence>MLEAEVNWKIHAWVAGIVWCAAATWAQDAPKIEKIDPPNWWVNMPKAMLLVKGENLSHATFTLSDAHLRIAQVKSSPNGHWAELWLNASPQKAEEVTISARNTAGKGSATYKFLTRRSTTDGFAGFSSKDVMYLIMTDRFADGDVSNDTVGNREKIRGWHGGDLRGVMQHLDYLQELGITTLWLTPVYQNHEADSYHGYGGTDMYAVDEHYGSMDDLKELSAALHQRGMKLVLDTVPNHVGPKHPWVEDEPEPDWFHGNRAKHSVAQGDFKPLTDPHASWRDQKNVTEGWFADILPDMNQENSAVAQYLTQNAVWWTEMTGADGLRIDTFPYVGRSFWQGFHAQLHGLYPKLTTVGEVFNPDATIVSSFAGGVTRNSLDTGLDTPFDFPSYFALRDVFVKGEPMTKLAETLRMDALYPHPERLTPFLGNHDTTRFLWEKGATLPRLKLAFAVLLTMRGMPQIYSGDEIAMTGGEDPDNRRDFPGGWAGDPQNAFTSGGRSTQQAEMYDWVRELAILRSRCDELQRGEEQVLLADKDTMVYVRGDALNLAANGKRRVIVAINRSQESRSIQLATSDTSLAGGKTIEMLLGSGTIDSSAEYLELKLLGESVTVFSIH</sequence>
<dbReference type="KEGG" id="talb:FTW19_05230"/>
<dbReference type="Pfam" id="PF09087">
    <property type="entry name" value="Cyc-maltodext_N"/>
    <property type="match status" value="1"/>
</dbReference>
<organism evidence="4 5">
    <name type="scientific">Terriglobus albidus</name>
    <dbReference type="NCBI Taxonomy" id="1592106"/>
    <lineage>
        <taxon>Bacteria</taxon>
        <taxon>Pseudomonadati</taxon>
        <taxon>Acidobacteriota</taxon>
        <taxon>Terriglobia</taxon>
        <taxon>Terriglobales</taxon>
        <taxon>Acidobacteriaceae</taxon>
        <taxon>Terriglobus</taxon>
    </lineage>
</organism>
<dbReference type="GO" id="GO:0005975">
    <property type="term" value="P:carbohydrate metabolic process"/>
    <property type="evidence" value="ECO:0007669"/>
    <property type="project" value="InterPro"/>
</dbReference>
<accession>A0A5B9EJD9</accession>
<gene>
    <name evidence="4" type="ORF">FTW19_05230</name>
</gene>
<dbReference type="PANTHER" id="PTHR10357">
    <property type="entry name" value="ALPHA-AMYLASE FAMILY MEMBER"/>
    <property type="match status" value="1"/>
</dbReference>
<evidence type="ECO:0000313" key="5">
    <source>
        <dbReference type="Proteomes" id="UP000321820"/>
    </source>
</evidence>
<dbReference type="GO" id="GO:0016798">
    <property type="term" value="F:hydrolase activity, acting on glycosyl bonds"/>
    <property type="evidence" value="ECO:0007669"/>
    <property type="project" value="UniProtKB-KW"/>
</dbReference>
<dbReference type="Gene3D" id="2.60.40.1180">
    <property type="entry name" value="Golgi alpha-mannosidase II"/>
    <property type="match status" value="1"/>
</dbReference>
<dbReference type="InterPro" id="IPR017853">
    <property type="entry name" value="GH"/>
</dbReference>